<dbReference type="GO" id="GO:0005829">
    <property type="term" value="C:cytosol"/>
    <property type="evidence" value="ECO:0007669"/>
    <property type="project" value="TreeGrafter"/>
</dbReference>
<protein>
    <submittedName>
        <fullName evidence="8">Zn-dependent alcohol dehydrogenase</fullName>
    </submittedName>
</protein>
<comment type="similarity">
    <text evidence="6">Belongs to the zinc-containing alcohol dehydrogenase family.</text>
</comment>
<dbReference type="PANTHER" id="PTHR43880">
    <property type="entry name" value="ALCOHOL DEHYDROGENASE"/>
    <property type="match status" value="1"/>
</dbReference>
<keyword evidence="3 6" id="KW-0862">Zinc</keyword>
<dbReference type="EMBL" id="RCCE01000003">
    <property type="protein sequence ID" value="RLJ51614.1"/>
    <property type="molecule type" value="Genomic_DNA"/>
</dbReference>
<feature type="domain" description="Enoyl reductase (ER)" evidence="7">
    <location>
        <begin position="13"/>
        <end position="359"/>
    </location>
</feature>
<dbReference type="GO" id="GO:0008270">
    <property type="term" value="F:zinc ion binding"/>
    <property type="evidence" value="ECO:0007669"/>
    <property type="project" value="InterPro"/>
</dbReference>
<evidence type="ECO:0000313" key="9">
    <source>
        <dbReference type="Proteomes" id="UP000269157"/>
    </source>
</evidence>
<dbReference type="Pfam" id="PF00107">
    <property type="entry name" value="ADH_zinc_N"/>
    <property type="match status" value="1"/>
</dbReference>
<evidence type="ECO:0000313" key="8">
    <source>
        <dbReference type="EMBL" id="RLJ51614.1"/>
    </source>
</evidence>
<dbReference type="InterPro" id="IPR013154">
    <property type="entry name" value="ADH-like_N"/>
</dbReference>
<dbReference type="GO" id="GO:0046294">
    <property type="term" value="P:formaldehyde catabolic process"/>
    <property type="evidence" value="ECO:0007669"/>
    <property type="project" value="TreeGrafter"/>
</dbReference>
<keyword evidence="5" id="KW-0520">NAD</keyword>
<dbReference type="Proteomes" id="UP000269157">
    <property type="component" value="Unassembled WGS sequence"/>
</dbReference>
<dbReference type="FunFam" id="3.40.50.720:FF:000003">
    <property type="entry name" value="S-(hydroxymethyl)glutathione dehydrogenase"/>
    <property type="match status" value="1"/>
</dbReference>
<keyword evidence="4" id="KW-0560">Oxidoreductase</keyword>
<comment type="caution">
    <text evidence="8">The sequence shown here is derived from an EMBL/GenBank/DDBJ whole genome shotgun (WGS) entry which is preliminary data.</text>
</comment>
<dbReference type="InterPro" id="IPR013149">
    <property type="entry name" value="ADH-like_C"/>
</dbReference>
<dbReference type="Pfam" id="PF08240">
    <property type="entry name" value="ADH_N"/>
    <property type="match status" value="1"/>
</dbReference>
<dbReference type="SUPFAM" id="SSF50129">
    <property type="entry name" value="GroES-like"/>
    <property type="match status" value="2"/>
</dbReference>
<dbReference type="InterPro" id="IPR002328">
    <property type="entry name" value="ADH_Zn_CS"/>
</dbReference>
<organism evidence="8 9">
    <name type="scientific">Litoreibacter meonggei</name>
    <dbReference type="NCBI Taxonomy" id="1049199"/>
    <lineage>
        <taxon>Bacteria</taxon>
        <taxon>Pseudomonadati</taxon>
        <taxon>Pseudomonadota</taxon>
        <taxon>Alphaproteobacteria</taxon>
        <taxon>Rhodobacterales</taxon>
        <taxon>Roseobacteraceae</taxon>
        <taxon>Litoreibacter</taxon>
    </lineage>
</organism>
<dbReference type="Gene3D" id="3.40.50.720">
    <property type="entry name" value="NAD(P)-binding Rossmann-like Domain"/>
    <property type="match status" value="1"/>
</dbReference>
<dbReference type="InterPro" id="IPR020843">
    <property type="entry name" value="ER"/>
</dbReference>
<dbReference type="Gene3D" id="3.90.180.10">
    <property type="entry name" value="Medium-chain alcohol dehydrogenases, catalytic domain"/>
    <property type="match status" value="1"/>
</dbReference>
<dbReference type="PANTHER" id="PTHR43880:SF12">
    <property type="entry name" value="ALCOHOL DEHYDROGENASE CLASS-3"/>
    <property type="match status" value="1"/>
</dbReference>
<evidence type="ECO:0000256" key="1">
    <source>
        <dbReference type="ARBA" id="ARBA00001947"/>
    </source>
</evidence>
<evidence type="ECO:0000256" key="2">
    <source>
        <dbReference type="ARBA" id="ARBA00022723"/>
    </source>
</evidence>
<dbReference type="SUPFAM" id="SSF51735">
    <property type="entry name" value="NAD(P)-binding Rossmann-fold domains"/>
    <property type="match status" value="1"/>
</dbReference>
<dbReference type="InterPro" id="IPR036291">
    <property type="entry name" value="NAD(P)-bd_dom_sf"/>
</dbReference>
<evidence type="ECO:0000259" key="7">
    <source>
        <dbReference type="SMART" id="SM00829"/>
    </source>
</evidence>
<dbReference type="AlphaFoldDB" id="A0A497WQH7"/>
<sequence>MTKIKAAVCHEFGAPLSIEEVELRAPQAGEVEVDLEACAICFSDISYLDGGWGGDLPAVYGHEAAGRVAALGAGVTGLSIGDAVLVTLIRSCATCTPCASGVPTQCATPYDRMAGPLSMPDGSALEHGLACGAFAERAVVDQSQIARIPDTIPMDAASLLSCGVVTGVGAVVNTAKVRPGQTVVVIGAGGVGLNAIQGAAISGAARIIAIDMVPEKLEAAKEFGATDGVLATDPKPWKKVAEITGGRMADAVMVTVGSIPAFESAPRFLGSGGNMYLVGMPHSGDKATYEPVIFGAMAQGMKGTKMGDVVLKRDIPWLVDLYGQGRLKLDELVSGRWRLDQINEAIADTRSGAARRNVIVFK</sequence>
<proteinExistence type="inferred from homology"/>
<dbReference type="SMART" id="SM00829">
    <property type="entry name" value="PKS_ER"/>
    <property type="match status" value="1"/>
</dbReference>
<reference evidence="8 9" key="1">
    <citation type="submission" date="2018-10" db="EMBL/GenBank/DDBJ databases">
        <title>Genomic Encyclopedia of Archaeal and Bacterial Type Strains, Phase II (KMG-II): from individual species to whole genera.</title>
        <authorList>
            <person name="Goeker M."/>
        </authorList>
    </citation>
    <scope>NUCLEOTIDE SEQUENCE [LARGE SCALE GENOMIC DNA]</scope>
    <source>
        <strain evidence="8 9">DSM 29466</strain>
    </source>
</reference>
<comment type="cofactor">
    <cofactor evidence="1 6">
        <name>Zn(2+)</name>
        <dbReference type="ChEBI" id="CHEBI:29105"/>
    </cofactor>
</comment>
<evidence type="ECO:0000256" key="5">
    <source>
        <dbReference type="ARBA" id="ARBA00023027"/>
    </source>
</evidence>
<accession>A0A497WQH7</accession>
<dbReference type="OrthoDB" id="9770544at2"/>
<evidence type="ECO:0000256" key="3">
    <source>
        <dbReference type="ARBA" id="ARBA00022833"/>
    </source>
</evidence>
<dbReference type="PROSITE" id="PS00059">
    <property type="entry name" value="ADH_ZINC"/>
    <property type="match status" value="1"/>
</dbReference>
<dbReference type="RefSeq" id="WP_121023455.1">
    <property type="nucleotide sequence ID" value="NZ_RCCE01000003.1"/>
</dbReference>
<dbReference type="InterPro" id="IPR011032">
    <property type="entry name" value="GroES-like_sf"/>
</dbReference>
<gene>
    <name evidence="8" type="ORF">BCF46_1828</name>
</gene>
<evidence type="ECO:0000256" key="6">
    <source>
        <dbReference type="RuleBase" id="RU361277"/>
    </source>
</evidence>
<evidence type="ECO:0000256" key="4">
    <source>
        <dbReference type="ARBA" id="ARBA00023002"/>
    </source>
</evidence>
<name>A0A497WQH7_9RHOB</name>
<keyword evidence="2 6" id="KW-0479">Metal-binding</keyword>
<dbReference type="GO" id="GO:0051903">
    <property type="term" value="F:S-(hydroxymethyl)glutathione dehydrogenase [NAD(P)+] activity"/>
    <property type="evidence" value="ECO:0007669"/>
    <property type="project" value="TreeGrafter"/>
</dbReference>
<keyword evidence="9" id="KW-1185">Reference proteome</keyword>